<dbReference type="InterPro" id="IPR027417">
    <property type="entry name" value="P-loop_NTPase"/>
</dbReference>
<sequence>MGQVKITIARQYGSGGREIGRRLAQKLSIPFYGKTELMELAKTQPDYQEVRSFYEEQPVNSLLYAIAMNQEESRGNRIPFQRIREICGEESFVLIGRCGNYIFRDQPDCVKLFIYAGPEKKKAWVMRQEGISEKKAERLIKRIEEERAQTHQFYTGEPWGAVNHYDLCIDAGILGTEGTVELIMTYLKNRGLV</sequence>
<dbReference type="AlphaFoldDB" id="A0A9D2FQK2"/>
<dbReference type="EMBL" id="DXBG01000045">
    <property type="protein sequence ID" value="HIZ64690.1"/>
    <property type="molecule type" value="Genomic_DNA"/>
</dbReference>
<dbReference type="Pfam" id="PF13189">
    <property type="entry name" value="Cytidylate_kin2"/>
    <property type="match status" value="1"/>
</dbReference>
<gene>
    <name evidence="1" type="ORF">H9809_02110</name>
</gene>
<dbReference type="SUPFAM" id="SSF52540">
    <property type="entry name" value="P-loop containing nucleoside triphosphate hydrolases"/>
    <property type="match status" value="1"/>
</dbReference>
<evidence type="ECO:0000313" key="2">
    <source>
        <dbReference type="Proteomes" id="UP000824056"/>
    </source>
</evidence>
<accession>A0A9D2FQK2</accession>
<reference evidence="1" key="2">
    <citation type="submission" date="2021-04" db="EMBL/GenBank/DDBJ databases">
        <authorList>
            <person name="Gilroy R."/>
        </authorList>
    </citation>
    <scope>NUCLEOTIDE SEQUENCE</scope>
    <source>
        <strain evidence="1">1068</strain>
    </source>
</reference>
<name>A0A9D2FQK2_9FIRM</name>
<protein>
    <submittedName>
        <fullName evidence="1">Cytidylate kinase-like family protein</fullName>
    </submittedName>
</protein>
<proteinExistence type="predicted"/>
<dbReference type="GO" id="GO:0016301">
    <property type="term" value="F:kinase activity"/>
    <property type="evidence" value="ECO:0007669"/>
    <property type="project" value="UniProtKB-KW"/>
</dbReference>
<dbReference type="Gene3D" id="3.40.50.300">
    <property type="entry name" value="P-loop containing nucleotide triphosphate hydrolases"/>
    <property type="match status" value="1"/>
</dbReference>
<keyword evidence="1" id="KW-0808">Transferase</keyword>
<reference evidence="1" key="1">
    <citation type="journal article" date="2021" name="PeerJ">
        <title>Extensive microbial diversity within the chicken gut microbiome revealed by metagenomics and culture.</title>
        <authorList>
            <person name="Gilroy R."/>
            <person name="Ravi A."/>
            <person name="Getino M."/>
            <person name="Pursley I."/>
            <person name="Horton D.L."/>
            <person name="Alikhan N.F."/>
            <person name="Baker D."/>
            <person name="Gharbi K."/>
            <person name="Hall N."/>
            <person name="Watson M."/>
            <person name="Adriaenssens E.M."/>
            <person name="Foster-Nyarko E."/>
            <person name="Jarju S."/>
            <person name="Secka A."/>
            <person name="Antonio M."/>
            <person name="Oren A."/>
            <person name="Chaudhuri R.R."/>
            <person name="La Ragione R."/>
            <person name="Hildebrand F."/>
            <person name="Pallen M.J."/>
        </authorList>
    </citation>
    <scope>NUCLEOTIDE SEQUENCE</scope>
    <source>
        <strain evidence="1">1068</strain>
    </source>
</reference>
<evidence type="ECO:0000313" key="1">
    <source>
        <dbReference type="EMBL" id="HIZ64690.1"/>
    </source>
</evidence>
<dbReference type="Proteomes" id="UP000824056">
    <property type="component" value="Unassembled WGS sequence"/>
</dbReference>
<comment type="caution">
    <text evidence="1">The sequence shown here is derived from an EMBL/GenBank/DDBJ whole genome shotgun (WGS) entry which is preliminary data.</text>
</comment>
<keyword evidence="1" id="KW-0418">Kinase</keyword>
<organism evidence="1 2">
    <name type="scientific">Candidatus Blautia pullicola</name>
    <dbReference type="NCBI Taxonomy" id="2838498"/>
    <lineage>
        <taxon>Bacteria</taxon>
        <taxon>Bacillati</taxon>
        <taxon>Bacillota</taxon>
        <taxon>Clostridia</taxon>
        <taxon>Lachnospirales</taxon>
        <taxon>Lachnospiraceae</taxon>
        <taxon>Blautia</taxon>
    </lineage>
</organism>